<dbReference type="SUPFAM" id="SSF53474">
    <property type="entry name" value="alpha/beta-Hydrolases"/>
    <property type="match status" value="1"/>
</dbReference>
<keyword evidence="5 6" id="KW-0378">Hydrolase</keyword>
<dbReference type="EC" id="3.1.2.12" evidence="2 6"/>
<comment type="catalytic activity">
    <reaction evidence="6">
        <text>S-formylglutathione + H2O = formate + glutathione + H(+)</text>
        <dbReference type="Rhea" id="RHEA:14961"/>
        <dbReference type="ChEBI" id="CHEBI:15377"/>
        <dbReference type="ChEBI" id="CHEBI:15378"/>
        <dbReference type="ChEBI" id="CHEBI:15740"/>
        <dbReference type="ChEBI" id="CHEBI:57688"/>
        <dbReference type="ChEBI" id="CHEBI:57925"/>
        <dbReference type="EC" id="3.1.2.12"/>
    </reaction>
</comment>
<comment type="subcellular location">
    <subcellularLocation>
        <location evidence="6">Cytoplasm</location>
    </subcellularLocation>
</comment>
<organism evidence="8 9">
    <name type="scientific">Prorocentrum cordatum</name>
    <dbReference type="NCBI Taxonomy" id="2364126"/>
    <lineage>
        <taxon>Eukaryota</taxon>
        <taxon>Sar</taxon>
        <taxon>Alveolata</taxon>
        <taxon>Dinophyceae</taxon>
        <taxon>Prorocentrales</taxon>
        <taxon>Prorocentraceae</taxon>
        <taxon>Prorocentrum</taxon>
    </lineage>
</organism>
<feature type="region of interest" description="Disordered" evidence="7">
    <location>
        <begin position="194"/>
        <end position="213"/>
    </location>
</feature>
<keyword evidence="4 6" id="KW-0719">Serine esterase</keyword>
<dbReference type="InterPro" id="IPR014186">
    <property type="entry name" value="S-formylglutathione_hydrol"/>
</dbReference>
<feature type="non-terminal residue" evidence="8">
    <location>
        <position position="1"/>
    </location>
</feature>
<evidence type="ECO:0000256" key="5">
    <source>
        <dbReference type="ARBA" id="ARBA00022801"/>
    </source>
</evidence>
<dbReference type="Pfam" id="PF00756">
    <property type="entry name" value="Esterase"/>
    <property type="match status" value="1"/>
</dbReference>
<comment type="function">
    <text evidence="6">Serine hydrolase involved in the detoxification of formaldehyde.</text>
</comment>
<dbReference type="Gene3D" id="3.40.50.1820">
    <property type="entry name" value="alpha/beta hydrolase"/>
    <property type="match status" value="1"/>
</dbReference>
<reference evidence="8" key="1">
    <citation type="submission" date="2023-10" db="EMBL/GenBank/DDBJ databases">
        <authorList>
            <person name="Chen Y."/>
            <person name="Shah S."/>
            <person name="Dougan E. K."/>
            <person name="Thang M."/>
            <person name="Chan C."/>
        </authorList>
    </citation>
    <scope>NUCLEOTIDE SEQUENCE [LARGE SCALE GENOMIC DNA]</scope>
</reference>
<evidence type="ECO:0000256" key="6">
    <source>
        <dbReference type="RuleBase" id="RU363068"/>
    </source>
</evidence>
<keyword evidence="6" id="KW-0963">Cytoplasm</keyword>
<evidence type="ECO:0000313" key="8">
    <source>
        <dbReference type="EMBL" id="CAK0800043.1"/>
    </source>
</evidence>
<accession>A0ABN9Q2X0</accession>
<proteinExistence type="inferred from homology"/>
<dbReference type="InterPro" id="IPR029058">
    <property type="entry name" value="AB_hydrolase_fold"/>
</dbReference>
<sequence length="386" mass="40660">GENRMFGGRVQKWTHASECTNTPMTFSVFLPPQAEGGARVPAVYYLSGLTCTDDNFTQKACAQRAAAAHGLALVAPDTSPRGACVEGEDDAYDFGSGAGFYVDATVDKWARHYNMYSYITKELPALVNEAFPIDAGRVGITGHSMGGHGALTVAIRNPGTFRSVSAFSPICNPTKCPWGEKAFAGYLGSVAAGAEHDATEPPRDPMGDRRDPSTFAVLADGRSKEPGNGSGLKPLSIAILALARRQAVSRRPPSKPGRRATVKPLFSCVPSQTVLPLSLHTRSAAGPLLRHADPLMNLSRGGGARRRVLAALAVALLVPGALSLSADRSAPGAPPGRGGLADVLKVAIDMWDQQPDAGTGSEERTQARSCNIFWTRTEGGPRGGRR</sequence>
<dbReference type="PANTHER" id="PTHR10061:SF0">
    <property type="entry name" value="S-FORMYLGLUTATHIONE HYDROLASE"/>
    <property type="match status" value="1"/>
</dbReference>
<evidence type="ECO:0000256" key="7">
    <source>
        <dbReference type="SAM" id="MobiDB-lite"/>
    </source>
</evidence>
<name>A0ABN9Q2X0_9DINO</name>
<evidence type="ECO:0000313" key="9">
    <source>
        <dbReference type="Proteomes" id="UP001189429"/>
    </source>
</evidence>
<dbReference type="Proteomes" id="UP001189429">
    <property type="component" value="Unassembled WGS sequence"/>
</dbReference>
<comment type="caution">
    <text evidence="8">The sequence shown here is derived from an EMBL/GenBank/DDBJ whole genome shotgun (WGS) entry which is preliminary data.</text>
</comment>
<dbReference type="InterPro" id="IPR000801">
    <property type="entry name" value="Esterase-like"/>
</dbReference>
<comment type="similarity">
    <text evidence="1 6">Belongs to the esterase D family.</text>
</comment>
<feature type="region of interest" description="Disordered" evidence="7">
    <location>
        <begin position="354"/>
        <end position="386"/>
    </location>
</feature>
<evidence type="ECO:0000256" key="1">
    <source>
        <dbReference type="ARBA" id="ARBA00005622"/>
    </source>
</evidence>
<evidence type="ECO:0000256" key="4">
    <source>
        <dbReference type="ARBA" id="ARBA00022487"/>
    </source>
</evidence>
<evidence type="ECO:0000256" key="3">
    <source>
        <dbReference type="ARBA" id="ARBA00016774"/>
    </source>
</evidence>
<dbReference type="EMBL" id="CAUYUJ010002281">
    <property type="protein sequence ID" value="CAK0800043.1"/>
    <property type="molecule type" value="Genomic_DNA"/>
</dbReference>
<protein>
    <recommendedName>
        <fullName evidence="3 6">S-formylglutathione hydrolase</fullName>
        <ecNumber evidence="2 6">3.1.2.12</ecNumber>
    </recommendedName>
</protein>
<keyword evidence="9" id="KW-1185">Reference proteome</keyword>
<dbReference type="NCBIfam" id="TIGR02821">
    <property type="entry name" value="fghA_ester_D"/>
    <property type="match status" value="1"/>
</dbReference>
<evidence type="ECO:0000256" key="2">
    <source>
        <dbReference type="ARBA" id="ARBA00012479"/>
    </source>
</evidence>
<gene>
    <name evidence="8" type="ORF">PCOR1329_LOCUS8323</name>
</gene>
<feature type="compositionally biased region" description="Basic and acidic residues" evidence="7">
    <location>
        <begin position="194"/>
        <end position="212"/>
    </location>
</feature>
<dbReference type="PANTHER" id="PTHR10061">
    <property type="entry name" value="S-FORMYLGLUTATHIONE HYDROLASE"/>
    <property type="match status" value="1"/>
</dbReference>